<comment type="subcellular location">
    <subcellularLocation>
        <location evidence="1 7">Periplasm</location>
    </subcellularLocation>
</comment>
<dbReference type="CDD" id="cd03020">
    <property type="entry name" value="DsbA_DsbC_DsbG"/>
    <property type="match status" value="1"/>
</dbReference>
<evidence type="ECO:0000256" key="4">
    <source>
        <dbReference type="ARBA" id="ARBA00022764"/>
    </source>
</evidence>
<gene>
    <name evidence="11" type="ORF">THII_3883</name>
</gene>
<dbReference type="Gene3D" id="3.10.450.70">
    <property type="entry name" value="Disulphide bond isomerase, DsbC/G, N-terminal"/>
    <property type="match status" value="1"/>
</dbReference>
<dbReference type="Gene3D" id="3.40.30.10">
    <property type="entry name" value="Glutaredoxin"/>
    <property type="match status" value="1"/>
</dbReference>
<keyword evidence="5" id="KW-1015">Disulfide bond</keyword>
<feature type="domain" description="Disulphide bond isomerase DsbC/G N-terminal" evidence="9">
    <location>
        <begin position="157"/>
        <end position="220"/>
    </location>
</feature>
<feature type="compositionally biased region" description="Low complexity" evidence="8">
    <location>
        <begin position="125"/>
        <end position="154"/>
    </location>
</feature>
<keyword evidence="3 7" id="KW-0732">Signal</keyword>
<dbReference type="InterPro" id="IPR009094">
    <property type="entry name" value="DiS-bond_isomerase_DsbC/G_N_sf"/>
</dbReference>
<dbReference type="Pfam" id="PF13098">
    <property type="entry name" value="Thioredoxin_2"/>
    <property type="match status" value="1"/>
</dbReference>
<dbReference type="PANTHER" id="PTHR35272:SF3">
    <property type="entry name" value="THIOL:DISULFIDE INTERCHANGE PROTEIN DSBC"/>
    <property type="match status" value="1"/>
</dbReference>
<evidence type="ECO:0000259" key="9">
    <source>
        <dbReference type="Pfam" id="PF10411"/>
    </source>
</evidence>
<evidence type="ECO:0000259" key="10">
    <source>
        <dbReference type="Pfam" id="PF13098"/>
    </source>
</evidence>
<dbReference type="OrthoDB" id="12976at2"/>
<evidence type="ECO:0000256" key="5">
    <source>
        <dbReference type="ARBA" id="ARBA00023157"/>
    </source>
</evidence>
<evidence type="ECO:0000313" key="12">
    <source>
        <dbReference type="Proteomes" id="UP000031623"/>
    </source>
</evidence>
<feature type="domain" description="Thioredoxin-like fold" evidence="10">
    <location>
        <begin position="245"/>
        <end position="368"/>
    </location>
</feature>
<evidence type="ECO:0000256" key="1">
    <source>
        <dbReference type="ARBA" id="ARBA00004418"/>
    </source>
</evidence>
<feature type="compositionally biased region" description="Low complexity" evidence="8">
    <location>
        <begin position="52"/>
        <end position="75"/>
    </location>
</feature>
<proteinExistence type="inferred from homology"/>
<dbReference type="InterPro" id="IPR018950">
    <property type="entry name" value="DiS-bond_isomerase_DsbC/G_N"/>
</dbReference>
<feature type="chain" id="PRO_5010007386" description="Thiol:disulfide interchange protein" evidence="7">
    <location>
        <begin position="21"/>
        <end position="383"/>
    </location>
</feature>
<comment type="similarity">
    <text evidence="2 7">Belongs to the thioredoxin family. DsbC subfamily.</text>
</comment>
<reference evidence="11 12" key="1">
    <citation type="journal article" date="2014" name="ISME J.">
        <title>Ecophysiology of Thioploca ingrica as revealed by the complete genome sequence supplemented with proteomic evidence.</title>
        <authorList>
            <person name="Kojima H."/>
            <person name="Ogura Y."/>
            <person name="Yamamoto N."/>
            <person name="Togashi T."/>
            <person name="Mori H."/>
            <person name="Watanabe T."/>
            <person name="Nemoto F."/>
            <person name="Kurokawa K."/>
            <person name="Hayashi T."/>
            <person name="Fukui M."/>
        </authorList>
    </citation>
    <scope>NUCLEOTIDE SEQUENCE [LARGE SCALE GENOMIC DNA]</scope>
</reference>
<dbReference type="SUPFAM" id="SSF52833">
    <property type="entry name" value="Thioredoxin-like"/>
    <property type="match status" value="1"/>
</dbReference>
<feature type="region of interest" description="Disordered" evidence="8">
    <location>
        <begin position="22"/>
        <end position="154"/>
    </location>
</feature>
<dbReference type="InterPro" id="IPR051470">
    <property type="entry name" value="Thiol:disulfide_interchange"/>
</dbReference>
<dbReference type="InterPro" id="IPR036249">
    <property type="entry name" value="Thioredoxin-like_sf"/>
</dbReference>
<dbReference type="InterPro" id="IPR033954">
    <property type="entry name" value="DiS-bond_Isoase_DsbC/G"/>
</dbReference>
<protein>
    <recommendedName>
        <fullName evidence="7">Thiol:disulfide interchange protein</fullName>
    </recommendedName>
</protein>
<evidence type="ECO:0000256" key="3">
    <source>
        <dbReference type="ARBA" id="ARBA00022729"/>
    </source>
</evidence>
<evidence type="ECO:0000256" key="8">
    <source>
        <dbReference type="SAM" id="MobiDB-lite"/>
    </source>
</evidence>
<accession>A0A090AR12</accession>
<evidence type="ECO:0000256" key="2">
    <source>
        <dbReference type="ARBA" id="ARBA00009813"/>
    </source>
</evidence>
<feature type="compositionally biased region" description="Low complexity" evidence="8">
    <location>
        <begin position="82"/>
        <end position="118"/>
    </location>
</feature>
<dbReference type="Proteomes" id="UP000031623">
    <property type="component" value="Chromosome"/>
</dbReference>
<dbReference type="KEGG" id="tig:THII_3883"/>
<dbReference type="InterPro" id="IPR012336">
    <property type="entry name" value="Thioredoxin-like_fold"/>
</dbReference>
<feature type="signal peptide" evidence="7">
    <location>
        <begin position="1"/>
        <end position="20"/>
    </location>
</feature>
<dbReference type="STRING" id="40754.THII_3883"/>
<organism evidence="11 12">
    <name type="scientific">Thioploca ingrica</name>
    <dbReference type="NCBI Taxonomy" id="40754"/>
    <lineage>
        <taxon>Bacteria</taxon>
        <taxon>Pseudomonadati</taxon>
        <taxon>Pseudomonadota</taxon>
        <taxon>Gammaproteobacteria</taxon>
        <taxon>Thiotrichales</taxon>
        <taxon>Thiotrichaceae</taxon>
        <taxon>Thioploca</taxon>
    </lineage>
</organism>
<dbReference type="SUPFAM" id="SSF54423">
    <property type="entry name" value="DsbC/DsbG N-terminal domain-like"/>
    <property type="match status" value="1"/>
</dbReference>
<keyword evidence="12" id="KW-1185">Reference proteome</keyword>
<dbReference type="PANTHER" id="PTHR35272">
    <property type="entry name" value="THIOL:DISULFIDE INTERCHANGE PROTEIN DSBC-RELATED"/>
    <property type="match status" value="1"/>
</dbReference>
<evidence type="ECO:0000256" key="7">
    <source>
        <dbReference type="RuleBase" id="RU364038"/>
    </source>
</evidence>
<keyword evidence="6 7" id="KW-0676">Redox-active center</keyword>
<comment type="function">
    <text evidence="7">Required for disulfide bond formation in some periplasmic proteins. Acts by transferring its disulfide bond to other proteins and is reduced in the process.</text>
</comment>
<dbReference type="GO" id="GO:0016853">
    <property type="term" value="F:isomerase activity"/>
    <property type="evidence" value="ECO:0007669"/>
    <property type="project" value="UniProtKB-KW"/>
</dbReference>
<dbReference type="AlphaFoldDB" id="A0A090AR12"/>
<dbReference type="GO" id="GO:0042597">
    <property type="term" value="C:periplasmic space"/>
    <property type="evidence" value="ECO:0007669"/>
    <property type="project" value="UniProtKB-SubCell"/>
</dbReference>
<dbReference type="EMBL" id="AP014633">
    <property type="protein sequence ID" value="BAP58180.1"/>
    <property type="molecule type" value="Genomic_DNA"/>
</dbReference>
<name>A0A090AR12_9GAMM</name>
<keyword evidence="11" id="KW-0413">Isomerase</keyword>
<feature type="compositionally biased region" description="Low complexity" evidence="8">
    <location>
        <begin position="32"/>
        <end position="43"/>
    </location>
</feature>
<keyword evidence="4 7" id="KW-0574">Periplasm</keyword>
<sequence>MRNYMIIGALLAISSSILSAEPSATVANTASPPAETPAMATDTPPAPDKSNPTTPETTSATTEESTAKTTPAATPETEKSTAKTTTTTTTETTTATTEESTAKTTPAATPDAAQPATTTDEKSTAQPEPAQPESTPTTSESKPATTTTATPSSKLVPEAVTQALKRIIKVDFDKVSITESALKGLYEVLIGSEIVYVSDDGHYLVVGDIRDMKTGQNLTDDKRAQLRVKELEALDEKEMIVFAPEKETKYTVNVFTDVDCPYCAKFHTEVPELNKGGVKVRYLAFPRAGIGSKTYNTMVSVWCAENRQQAITDAKAKREIKSATCNNPVDKEYELGKRLGVSGTPAMLLPNGELVPGYVPAKQLIAFLERKSKAKSQPAAIDK</sequence>
<evidence type="ECO:0000256" key="6">
    <source>
        <dbReference type="ARBA" id="ARBA00023284"/>
    </source>
</evidence>
<evidence type="ECO:0000313" key="11">
    <source>
        <dbReference type="EMBL" id="BAP58180.1"/>
    </source>
</evidence>
<dbReference type="HOGENOM" id="CLU_721475_0_0_6"/>
<dbReference type="Pfam" id="PF10411">
    <property type="entry name" value="DsbC_N"/>
    <property type="match status" value="1"/>
</dbReference>